<proteinExistence type="predicted"/>
<evidence type="ECO:0000313" key="2">
    <source>
        <dbReference type="EMBL" id="GAV56421.1"/>
    </source>
</evidence>
<feature type="transmembrane region" description="Helical" evidence="1">
    <location>
        <begin position="253"/>
        <end position="280"/>
    </location>
</feature>
<evidence type="ECO:0000256" key="1">
    <source>
        <dbReference type="SAM" id="Phobius"/>
    </source>
</evidence>
<reference evidence="2 3" key="1">
    <citation type="submission" date="2016-08" db="EMBL/GenBank/DDBJ databases">
        <title>Draft genome sequence of allopolyploid Zygosaccharomyces rouxii.</title>
        <authorList>
            <person name="Watanabe J."/>
            <person name="Uehara K."/>
            <person name="Mogi Y."/>
            <person name="Tsukioka Y."/>
        </authorList>
    </citation>
    <scope>NUCLEOTIDE SEQUENCE [LARGE SCALE GENOMIC DNA]</scope>
    <source>
        <strain evidence="2 3">NBRC 110957</strain>
    </source>
</reference>
<comment type="caution">
    <text evidence="2">The sequence shown here is derived from an EMBL/GenBank/DDBJ whole genome shotgun (WGS) entry which is preliminary data.</text>
</comment>
<dbReference type="AlphaFoldDB" id="A0A1Q3AL04"/>
<dbReference type="InterPro" id="IPR001142">
    <property type="entry name" value="DUP/COS"/>
</dbReference>
<keyword evidence="1" id="KW-0472">Membrane</keyword>
<name>A0A1Q3AL04_ZYGRO</name>
<feature type="transmembrane region" description="Helical" evidence="1">
    <location>
        <begin position="90"/>
        <end position="111"/>
    </location>
</feature>
<keyword evidence="1" id="KW-0812">Transmembrane</keyword>
<dbReference type="Pfam" id="PF00674">
    <property type="entry name" value="DUP"/>
    <property type="match status" value="1"/>
</dbReference>
<dbReference type="OrthoDB" id="10473503at2759"/>
<protein>
    <submittedName>
        <fullName evidence="2">Uncharacterized protein</fullName>
    </submittedName>
</protein>
<keyword evidence="1" id="KW-1133">Transmembrane helix</keyword>
<organism evidence="2 3">
    <name type="scientific">Zygosaccharomyces rouxii</name>
    <dbReference type="NCBI Taxonomy" id="4956"/>
    <lineage>
        <taxon>Eukaryota</taxon>
        <taxon>Fungi</taxon>
        <taxon>Dikarya</taxon>
        <taxon>Ascomycota</taxon>
        <taxon>Saccharomycotina</taxon>
        <taxon>Saccharomycetes</taxon>
        <taxon>Saccharomycetales</taxon>
        <taxon>Saccharomycetaceae</taxon>
        <taxon>Zygosaccharomyces</taxon>
    </lineage>
</organism>
<dbReference type="EMBL" id="BDGX01000067">
    <property type="protein sequence ID" value="GAV56421.1"/>
    <property type="molecule type" value="Genomic_DNA"/>
</dbReference>
<sequence>MSMISDESEMDLEKCVQTCEEEEIELPADSSGGKLMYFLAPYFFGKTWICDISLSLLGAIMSPSLVRLPYFSLCDFYDDQLETKLSDVFSPLWMIIHYFLFFIMLFVNFIHHRKKVNIEKKALQKLLKEVAEIDLTEDPVAWKRIAFKVNQFCEEGGNHYSLFYSGEHCMRFFVREIVKPIERQTYDIRCYCEGEMYRNFWKNPPNKVLVERALANYNKSVGNFDELSHKAEKEECRDVIFEKFRNIFNTSMLYLGAIESASFMIMTPAYIISMIAWAIFNSFSAPH</sequence>
<gene>
    <name evidence="2" type="ORF">ZYGR_0BO00110</name>
</gene>
<feature type="transmembrane region" description="Helical" evidence="1">
    <location>
        <begin position="48"/>
        <end position="70"/>
    </location>
</feature>
<evidence type="ECO:0000313" key="3">
    <source>
        <dbReference type="Proteomes" id="UP000187013"/>
    </source>
</evidence>
<dbReference type="Proteomes" id="UP000187013">
    <property type="component" value="Unassembled WGS sequence"/>
</dbReference>
<accession>A0A1Q3AL04</accession>